<name>A0A1B0GEC7_GLOMM</name>
<dbReference type="Proteomes" id="UP000092444">
    <property type="component" value="Unassembled WGS sequence"/>
</dbReference>
<keyword evidence="2" id="KW-1185">Reference proteome</keyword>
<evidence type="ECO:0008006" key="3">
    <source>
        <dbReference type="Google" id="ProtNLM"/>
    </source>
</evidence>
<dbReference type="SUPFAM" id="SSF52540">
    <property type="entry name" value="P-loop containing nucleoside triphosphate hydrolases"/>
    <property type="match status" value="1"/>
</dbReference>
<dbReference type="EMBL" id="CCAG010012182">
    <property type="status" value="NOT_ANNOTATED_CDS"/>
    <property type="molecule type" value="Genomic_DNA"/>
</dbReference>
<organism evidence="1 2">
    <name type="scientific">Glossina morsitans morsitans</name>
    <name type="common">Savannah tsetse fly</name>
    <dbReference type="NCBI Taxonomy" id="37546"/>
    <lineage>
        <taxon>Eukaryota</taxon>
        <taxon>Metazoa</taxon>
        <taxon>Ecdysozoa</taxon>
        <taxon>Arthropoda</taxon>
        <taxon>Hexapoda</taxon>
        <taxon>Insecta</taxon>
        <taxon>Pterygota</taxon>
        <taxon>Neoptera</taxon>
        <taxon>Endopterygota</taxon>
        <taxon>Diptera</taxon>
        <taxon>Brachycera</taxon>
        <taxon>Muscomorpha</taxon>
        <taxon>Hippoboscoidea</taxon>
        <taxon>Glossinidae</taxon>
        <taxon>Glossina</taxon>
    </lineage>
</organism>
<evidence type="ECO:0000313" key="1">
    <source>
        <dbReference type="EnsemblMetazoa" id="GMOY011651-PA"/>
    </source>
</evidence>
<reference evidence="1" key="1">
    <citation type="submission" date="2020-05" db="UniProtKB">
        <authorList>
            <consortium name="EnsemblMetazoa"/>
        </authorList>
    </citation>
    <scope>IDENTIFICATION</scope>
    <source>
        <strain evidence="1">Yale</strain>
    </source>
</reference>
<sequence length="130" mass="15401">MSTKHDHQDCFYYYCGRSPEIDKISDREQFKETIQAMQVLGPDPRRVKQNKQNSLLCLNDLSFLQISDILKILGSILHLGNIKFANKYKKVKDELDLEGCYIYLDHLHLCVMRELLLIKADELRKWLLMR</sequence>
<proteinExistence type="predicted"/>
<dbReference type="Gene3D" id="1.20.120.720">
    <property type="entry name" value="Myosin VI head, motor domain, U50 subdomain"/>
    <property type="match status" value="1"/>
</dbReference>
<dbReference type="InterPro" id="IPR027417">
    <property type="entry name" value="P-loop_NTPase"/>
</dbReference>
<protein>
    <recommendedName>
        <fullName evidence="3">Myosin motor domain-containing protein</fullName>
    </recommendedName>
</protein>
<accession>A0A1B0GEC7</accession>
<dbReference type="PhylomeDB" id="A0A1B0GEC7"/>
<evidence type="ECO:0000313" key="2">
    <source>
        <dbReference type="Proteomes" id="UP000092444"/>
    </source>
</evidence>
<dbReference type="STRING" id="37546.A0A1B0GEC7"/>
<dbReference type="AlphaFoldDB" id="A0A1B0GEC7"/>
<dbReference type="EnsemblMetazoa" id="GMOY011651-RA">
    <property type="protein sequence ID" value="GMOY011651-PA"/>
    <property type="gene ID" value="GMOY011651"/>
</dbReference>
<dbReference type="VEuPathDB" id="VectorBase:GMOY011651"/>